<protein>
    <submittedName>
        <fullName evidence="2">Ovule protein</fullName>
    </submittedName>
</protein>
<keyword evidence="1" id="KW-1185">Reference proteome</keyword>
<accession>A0A0K0DGP2</accession>
<sequence>MTRILEAGIDPHLLNHKGPIRVTNGSNESIFMDELVLTRTPTPPTPLLSHVSINSSSPMLSSALNGCCLLVSVGPTTSYRILLACVIKSSMEDSDANERTL</sequence>
<dbReference type="Proteomes" id="UP000035642">
    <property type="component" value="Unassembled WGS sequence"/>
</dbReference>
<proteinExistence type="predicted"/>
<reference evidence="1" key="1">
    <citation type="submission" date="2012-09" db="EMBL/GenBank/DDBJ databases">
        <authorList>
            <person name="Martin A.A."/>
        </authorList>
    </citation>
    <scope>NUCLEOTIDE SEQUENCE</scope>
</reference>
<evidence type="ECO:0000313" key="2">
    <source>
        <dbReference type="WBParaSite" id="ACAC_0001028001-mRNA-1"/>
    </source>
</evidence>
<evidence type="ECO:0000313" key="1">
    <source>
        <dbReference type="Proteomes" id="UP000035642"/>
    </source>
</evidence>
<dbReference type="WBParaSite" id="ACAC_0001028001-mRNA-1">
    <property type="protein sequence ID" value="ACAC_0001028001-mRNA-1"/>
    <property type="gene ID" value="ACAC_0001028001"/>
</dbReference>
<dbReference type="AlphaFoldDB" id="A0A0K0DGP2"/>
<organism evidence="1 2">
    <name type="scientific">Angiostrongylus cantonensis</name>
    <name type="common">Rat lungworm</name>
    <dbReference type="NCBI Taxonomy" id="6313"/>
    <lineage>
        <taxon>Eukaryota</taxon>
        <taxon>Metazoa</taxon>
        <taxon>Ecdysozoa</taxon>
        <taxon>Nematoda</taxon>
        <taxon>Chromadorea</taxon>
        <taxon>Rhabditida</taxon>
        <taxon>Rhabditina</taxon>
        <taxon>Rhabditomorpha</taxon>
        <taxon>Strongyloidea</taxon>
        <taxon>Metastrongylidae</taxon>
        <taxon>Angiostrongylus</taxon>
    </lineage>
</organism>
<name>A0A0K0DGP2_ANGCA</name>
<reference evidence="2" key="2">
    <citation type="submission" date="2017-02" db="UniProtKB">
        <authorList>
            <consortium name="WormBaseParasite"/>
        </authorList>
    </citation>
    <scope>IDENTIFICATION</scope>
</reference>